<evidence type="ECO:0000256" key="1">
    <source>
        <dbReference type="SAM" id="Phobius"/>
    </source>
</evidence>
<dbReference type="AlphaFoldDB" id="A0A1F5VXC6"/>
<dbReference type="Proteomes" id="UP000178943">
    <property type="component" value="Unassembled WGS sequence"/>
</dbReference>
<sequence length="137" mass="15231">MTRAELLALALKVLGVYFAIETLMFIPGFIIDLNQAYIFKTIPSHILYIIGQVVAFLFAFAIAYVLIGYGNRIAKALISDDEEIAYSYNPAHLEPILKIAVMIIAVWCLARGVPQLAGHLIDLGYRNYQGVLDVVGW</sequence>
<protein>
    <submittedName>
        <fullName evidence="2">Uncharacterized protein</fullName>
    </submittedName>
</protein>
<accession>A0A1F5VXC6</accession>
<keyword evidence="1" id="KW-1133">Transmembrane helix</keyword>
<evidence type="ECO:0000313" key="2">
    <source>
        <dbReference type="EMBL" id="OGF67973.1"/>
    </source>
</evidence>
<feature type="transmembrane region" description="Helical" evidence="1">
    <location>
        <begin position="46"/>
        <end position="67"/>
    </location>
</feature>
<dbReference type="EMBL" id="MFGW01000036">
    <property type="protein sequence ID" value="OGF67973.1"/>
    <property type="molecule type" value="Genomic_DNA"/>
</dbReference>
<proteinExistence type="predicted"/>
<keyword evidence="1" id="KW-0812">Transmembrane</keyword>
<name>A0A1F5VXC6_9BACT</name>
<organism evidence="2 3">
    <name type="scientific">Candidatus Fischerbacteria bacterium RBG_13_37_8</name>
    <dbReference type="NCBI Taxonomy" id="1817863"/>
    <lineage>
        <taxon>Bacteria</taxon>
        <taxon>Candidatus Fischeribacteriota</taxon>
    </lineage>
</organism>
<keyword evidence="1" id="KW-0472">Membrane</keyword>
<feature type="transmembrane region" description="Helical" evidence="1">
    <location>
        <begin position="7"/>
        <end position="26"/>
    </location>
</feature>
<evidence type="ECO:0000313" key="3">
    <source>
        <dbReference type="Proteomes" id="UP000178943"/>
    </source>
</evidence>
<comment type="caution">
    <text evidence="2">The sequence shown here is derived from an EMBL/GenBank/DDBJ whole genome shotgun (WGS) entry which is preliminary data.</text>
</comment>
<gene>
    <name evidence="2" type="ORF">A2Y62_22015</name>
</gene>
<reference evidence="2 3" key="1">
    <citation type="journal article" date="2016" name="Nat. Commun.">
        <title>Thousands of microbial genomes shed light on interconnected biogeochemical processes in an aquifer system.</title>
        <authorList>
            <person name="Anantharaman K."/>
            <person name="Brown C.T."/>
            <person name="Hug L.A."/>
            <person name="Sharon I."/>
            <person name="Castelle C.J."/>
            <person name="Probst A.J."/>
            <person name="Thomas B.C."/>
            <person name="Singh A."/>
            <person name="Wilkins M.J."/>
            <person name="Karaoz U."/>
            <person name="Brodie E.L."/>
            <person name="Williams K.H."/>
            <person name="Hubbard S.S."/>
            <person name="Banfield J.F."/>
        </authorList>
    </citation>
    <scope>NUCLEOTIDE SEQUENCE [LARGE SCALE GENOMIC DNA]</scope>
</reference>